<dbReference type="PATRIC" id="fig|1339280.3.peg.3357"/>
<proteinExistence type="predicted"/>
<evidence type="ECO:0000313" key="3">
    <source>
        <dbReference type="Proteomes" id="UP000022272"/>
    </source>
</evidence>
<dbReference type="Pfam" id="PF10990">
    <property type="entry name" value="DUF2809"/>
    <property type="match status" value="1"/>
</dbReference>
<dbReference type="EMBL" id="JGDM01000080">
    <property type="protein sequence ID" value="EXZ43285.1"/>
    <property type="molecule type" value="Genomic_DNA"/>
</dbReference>
<keyword evidence="1" id="KW-1133">Transmembrane helix</keyword>
<evidence type="ECO:0000256" key="1">
    <source>
        <dbReference type="SAM" id="Phobius"/>
    </source>
</evidence>
<dbReference type="RefSeq" id="WP_050440755.1">
    <property type="nucleotide sequence ID" value="NZ_JGDM01000080.1"/>
</dbReference>
<feature type="transmembrane region" description="Helical" evidence="1">
    <location>
        <begin position="101"/>
        <end position="118"/>
    </location>
</feature>
<feature type="transmembrane region" description="Helical" evidence="1">
    <location>
        <begin position="5"/>
        <end position="25"/>
    </location>
</feature>
<keyword evidence="1" id="KW-0472">Membrane</keyword>
<dbReference type="InterPro" id="IPR021257">
    <property type="entry name" value="DUF2809"/>
</dbReference>
<sequence>MNKSFFYAICFVVILVVEIIIGIYVRDNFVRPYMGDALVVVLIYCFIRIFIPNGLSQLPLYVLAFACFIEILQYFQLVDVLGISNRILRIALGSTFDLKDMVSYAGGYVFILLAEYFLDKKRNNTYISACFVNSLN</sequence>
<accession>A0A015Y9Y7</accession>
<reference evidence="2 3" key="1">
    <citation type="submission" date="2014-02" db="EMBL/GenBank/DDBJ databases">
        <authorList>
            <person name="Sears C."/>
            <person name="Carroll K."/>
            <person name="Sack B.R."/>
            <person name="Qadri F."/>
            <person name="Myers L.L."/>
            <person name="Chung G.-T."/>
            <person name="Escheverria P."/>
            <person name="Fraser C.M."/>
            <person name="Sadzewicz L."/>
            <person name="Shefchek K.A."/>
            <person name="Tallon L."/>
            <person name="Das S.P."/>
            <person name="Daugherty S."/>
            <person name="Mongodin E.F."/>
        </authorList>
    </citation>
    <scope>NUCLEOTIDE SEQUENCE [LARGE SCALE GENOMIC DNA]</scope>
    <source>
        <strain evidence="2 3">2-F-2 #4</strain>
    </source>
</reference>
<evidence type="ECO:0000313" key="2">
    <source>
        <dbReference type="EMBL" id="EXZ43285.1"/>
    </source>
</evidence>
<comment type="caution">
    <text evidence="2">The sequence shown here is derived from an EMBL/GenBank/DDBJ whole genome shotgun (WGS) entry which is preliminary data.</text>
</comment>
<protein>
    <recommendedName>
        <fullName evidence="4">DUF2809 domain-containing protein</fullName>
    </recommendedName>
</protein>
<dbReference type="AlphaFoldDB" id="A0A015Y9Y7"/>
<organism evidence="2 3">
    <name type="scientific">Bacteroides fragilis str. 2-F-2 #4</name>
    <dbReference type="NCBI Taxonomy" id="1339280"/>
    <lineage>
        <taxon>Bacteria</taxon>
        <taxon>Pseudomonadati</taxon>
        <taxon>Bacteroidota</taxon>
        <taxon>Bacteroidia</taxon>
        <taxon>Bacteroidales</taxon>
        <taxon>Bacteroidaceae</taxon>
        <taxon>Bacteroides</taxon>
    </lineage>
</organism>
<evidence type="ECO:0008006" key="4">
    <source>
        <dbReference type="Google" id="ProtNLM"/>
    </source>
</evidence>
<keyword evidence="1" id="KW-0812">Transmembrane</keyword>
<gene>
    <name evidence="2" type="ORF">M076_3512</name>
</gene>
<feature type="transmembrane region" description="Helical" evidence="1">
    <location>
        <begin position="31"/>
        <end position="51"/>
    </location>
</feature>
<name>A0A015Y9Y7_BACFG</name>
<feature type="transmembrane region" description="Helical" evidence="1">
    <location>
        <begin position="58"/>
        <end position="75"/>
    </location>
</feature>
<dbReference type="Proteomes" id="UP000022272">
    <property type="component" value="Unassembled WGS sequence"/>
</dbReference>